<dbReference type="EMBL" id="GEDC01000996">
    <property type="protein sequence ID" value="JAS36302.1"/>
    <property type="molecule type" value="Transcribed_RNA"/>
</dbReference>
<reference evidence="3" key="1">
    <citation type="submission" date="2015-12" db="EMBL/GenBank/DDBJ databases">
        <title>De novo transcriptome assembly of four potential Pierce s Disease insect vectors from Arizona vineyards.</title>
        <authorList>
            <person name="Tassone E.E."/>
        </authorList>
    </citation>
    <scope>NUCLEOTIDE SEQUENCE</scope>
</reference>
<dbReference type="Pfam" id="PF00096">
    <property type="entry name" value="zf-C2H2"/>
    <property type="match status" value="5"/>
</dbReference>
<keyword evidence="1" id="KW-0479">Metal-binding</keyword>
<feature type="domain" description="C2H2-type" evidence="2">
    <location>
        <begin position="45"/>
        <end position="69"/>
    </location>
</feature>
<feature type="domain" description="C2H2-type" evidence="2">
    <location>
        <begin position="77"/>
        <end position="105"/>
    </location>
</feature>
<proteinExistence type="predicted"/>
<feature type="domain" description="C2H2-type" evidence="2">
    <location>
        <begin position="105"/>
        <end position="133"/>
    </location>
</feature>
<dbReference type="InterPro" id="IPR052797">
    <property type="entry name" value="RegFact_GeneExpr_CellDeath"/>
</dbReference>
<keyword evidence="1" id="KW-0863">Zinc-finger</keyword>
<name>A0A1B6EEE5_9HEMI</name>
<dbReference type="InterPro" id="IPR013087">
    <property type="entry name" value="Znf_C2H2_type"/>
</dbReference>
<evidence type="ECO:0000259" key="2">
    <source>
        <dbReference type="PROSITE" id="PS50157"/>
    </source>
</evidence>
<evidence type="ECO:0000313" key="3">
    <source>
        <dbReference type="EMBL" id="JAS36302.1"/>
    </source>
</evidence>
<dbReference type="InterPro" id="IPR036236">
    <property type="entry name" value="Znf_C2H2_sf"/>
</dbReference>
<dbReference type="PROSITE" id="PS50157">
    <property type="entry name" value="ZINC_FINGER_C2H2_2"/>
    <property type="match status" value="5"/>
</dbReference>
<dbReference type="GO" id="GO:0008270">
    <property type="term" value="F:zinc ion binding"/>
    <property type="evidence" value="ECO:0007669"/>
    <property type="project" value="UniProtKB-KW"/>
</dbReference>
<sequence>MDLLHTKFFCSLCDKSFTEKGNLTRHCKNIHFLFNTDKGKTAGNFHCNICFGKFSTKANLTRHQNEKHALMDNEVIISCPGCNESFTRFNSLIRHINSRHKGECGTCSKCNKNFPDIQNLYKHMQDIHSSENNKAIKNAKTHQCELCDKSFIQKKNLNRHMSISHKIECKTPPSILCPLCDGAFHTVLILDKHLLENHNIELQKANEEFDSIEDFKNWKSEIEKEDLAFFHFKASTENRSYYECHRSGPRKVMKTGEGDKLSKCVNTIKIGKTCPARIVATNVNGRIYVHSQRVHVGHTQSIQFLRLTREERDDLAGRLKAGIDPNQILDDIRESVVLQDQNDITIKRIHLVNKRDLYNIIRDYNLDKNVILKDNGAQSIQEKPVHIRDSDTPFTRLNSLFNMGLQITKYTTEEAVLKIVPQIEKIIDFMNQNRVD</sequence>
<dbReference type="PROSITE" id="PS00028">
    <property type="entry name" value="ZINC_FINGER_C2H2_1"/>
    <property type="match status" value="6"/>
</dbReference>
<dbReference type="FunFam" id="3.30.160.60:FF:000630">
    <property type="entry name" value="Zinc finger protein 180"/>
    <property type="match status" value="1"/>
</dbReference>
<accession>A0A1B6EEE5</accession>
<dbReference type="SUPFAM" id="SSF57667">
    <property type="entry name" value="beta-beta-alpha zinc fingers"/>
    <property type="match status" value="3"/>
</dbReference>
<dbReference type="PANTHER" id="PTHR33936">
    <property type="entry name" value="PROTEIN CBG17840"/>
    <property type="match status" value="1"/>
</dbReference>
<dbReference type="Gene3D" id="3.30.160.60">
    <property type="entry name" value="Classic Zinc Finger"/>
    <property type="match status" value="3"/>
</dbReference>
<feature type="domain" description="C2H2-type" evidence="2">
    <location>
        <begin position="8"/>
        <end position="31"/>
    </location>
</feature>
<feature type="domain" description="C2H2-type" evidence="2">
    <location>
        <begin position="142"/>
        <end position="170"/>
    </location>
</feature>
<dbReference type="AlphaFoldDB" id="A0A1B6EEE5"/>
<keyword evidence="1" id="KW-0862">Zinc</keyword>
<gene>
    <name evidence="3" type="ORF">g.17838</name>
</gene>
<dbReference type="PANTHER" id="PTHR33936:SF24">
    <property type="entry name" value="C2H2-TYPE DOMAIN-CONTAINING PROTEIN"/>
    <property type="match status" value="1"/>
</dbReference>
<organism evidence="3">
    <name type="scientific">Clastoptera arizonana</name>
    <name type="common">Arizona spittle bug</name>
    <dbReference type="NCBI Taxonomy" id="38151"/>
    <lineage>
        <taxon>Eukaryota</taxon>
        <taxon>Metazoa</taxon>
        <taxon>Ecdysozoa</taxon>
        <taxon>Arthropoda</taxon>
        <taxon>Hexapoda</taxon>
        <taxon>Insecta</taxon>
        <taxon>Pterygota</taxon>
        <taxon>Neoptera</taxon>
        <taxon>Paraneoptera</taxon>
        <taxon>Hemiptera</taxon>
        <taxon>Auchenorrhyncha</taxon>
        <taxon>Cercopoidea</taxon>
        <taxon>Clastopteridae</taxon>
        <taxon>Clastoptera</taxon>
    </lineage>
</organism>
<evidence type="ECO:0000256" key="1">
    <source>
        <dbReference type="PROSITE-ProRule" id="PRU00042"/>
    </source>
</evidence>
<protein>
    <recommendedName>
        <fullName evidence="2">C2H2-type domain-containing protein</fullName>
    </recommendedName>
</protein>
<dbReference type="SMART" id="SM00355">
    <property type="entry name" value="ZnF_C2H2"/>
    <property type="match status" value="6"/>
</dbReference>